<dbReference type="InterPro" id="IPR029058">
    <property type="entry name" value="AB_hydrolase_fold"/>
</dbReference>
<dbReference type="PANTHER" id="PTHR43358:SF4">
    <property type="entry name" value="ALPHA_BETA HYDROLASE FOLD-1 DOMAIN-CONTAINING PROTEIN"/>
    <property type="match status" value="1"/>
</dbReference>
<reference evidence="2 3" key="1">
    <citation type="submission" date="2019-01" db="EMBL/GenBank/DDBJ databases">
        <title>Pseudolysobacter antarctica gen. nov., sp. nov., isolated from Fildes Peninsula, Antarctica.</title>
        <authorList>
            <person name="Wei Z."/>
            <person name="Peng F."/>
        </authorList>
    </citation>
    <scope>NUCLEOTIDE SEQUENCE [LARGE SCALE GENOMIC DNA]</scope>
    <source>
        <strain evidence="2 3">AQ6-296</strain>
    </source>
</reference>
<gene>
    <name evidence="2" type="ORF">ELE36_05420</name>
</gene>
<evidence type="ECO:0000313" key="3">
    <source>
        <dbReference type="Proteomes" id="UP000291562"/>
    </source>
</evidence>
<evidence type="ECO:0000313" key="2">
    <source>
        <dbReference type="EMBL" id="QBB69853.1"/>
    </source>
</evidence>
<dbReference type="GO" id="GO:0016787">
    <property type="term" value="F:hydrolase activity"/>
    <property type="evidence" value="ECO:0007669"/>
    <property type="project" value="UniProtKB-KW"/>
</dbReference>
<dbReference type="InterPro" id="IPR022742">
    <property type="entry name" value="Hydrolase_4"/>
</dbReference>
<dbReference type="PANTHER" id="PTHR43358">
    <property type="entry name" value="ALPHA/BETA-HYDROLASE"/>
    <property type="match status" value="1"/>
</dbReference>
<feature type="domain" description="Serine aminopeptidase S33" evidence="1">
    <location>
        <begin position="80"/>
        <end position="201"/>
    </location>
</feature>
<dbReference type="AlphaFoldDB" id="A0A411HH94"/>
<accession>A0A411HH94</accession>
<dbReference type="InterPro" id="IPR052920">
    <property type="entry name" value="DNA-binding_regulatory"/>
</dbReference>
<organism evidence="2 3">
    <name type="scientific">Pseudolysobacter antarcticus</name>
    <dbReference type="NCBI Taxonomy" id="2511995"/>
    <lineage>
        <taxon>Bacteria</taxon>
        <taxon>Pseudomonadati</taxon>
        <taxon>Pseudomonadota</taxon>
        <taxon>Gammaproteobacteria</taxon>
        <taxon>Lysobacterales</taxon>
        <taxon>Rhodanobacteraceae</taxon>
        <taxon>Pseudolysobacter</taxon>
    </lineage>
</organism>
<dbReference type="OrthoDB" id="9798884at2"/>
<dbReference type="EMBL" id="CP035704">
    <property type="protein sequence ID" value="QBB69853.1"/>
    <property type="molecule type" value="Genomic_DNA"/>
</dbReference>
<dbReference type="KEGG" id="xbc:ELE36_05420"/>
<name>A0A411HH94_9GAMM</name>
<proteinExistence type="predicted"/>
<sequence length="296" mass="32011">MRSLTAMMMSKKIKIASYAISIFMLIIGVAVFAAGSYLTAPNPSVIGELPSDLTGESIVIPSRSGSLLHGWYLPGEKGAGAIALLHSLHGSRLSMLSRARLLHDAHYSVLLFDFQANGESPGKHVTFGYLESIDAQAAVDYMRARQPDAKIGVIGMSMGGAAAIMAAPSLPIDALVVEAVYPSLDQAIADRLTMRLGTWSEILIPLLTFQIKPRLGFEPAALRPITHVASLHMPKLFIAGSEDLHTRIDESRQLFAAASEPKEFWSVDGAAHIDLYAYAPKEYADRVLAFLATHLR</sequence>
<dbReference type="Pfam" id="PF12146">
    <property type="entry name" value="Hydrolase_4"/>
    <property type="match status" value="1"/>
</dbReference>
<protein>
    <submittedName>
        <fullName evidence="2">Alpha/beta hydrolase</fullName>
    </submittedName>
</protein>
<keyword evidence="2" id="KW-0378">Hydrolase</keyword>
<dbReference type="Gene3D" id="3.40.50.1820">
    <property type="entry name" value="alpha/beta hydrolase"/>
    <property type="match status" value="1"/>
</dbReference>
<evidence type="ECO:0000259" key="1">
    <source>
        <dbReference type="Pfam" id="PF12146"/>
    </source>
</evidence>
<keyword evidence="3" id="KW-1185">Reference proteome</keyword>
<dbReference type="Proteomes" id="UP000291562">
    <property type="component" value="Chromosome"/>
</dbReference>
<dbReference type="SUPFAM" id="SSF53474">
    <property type="entry name" value="alpha/beta-Hydrolases"/>
    <property type="match status" value="1"/>
</dbReference>